<dbReference type="PANTHER" id="PTHR38011:SF7">
    <property type="entry name" value="2,5-DIAMINO-6-RIBOSYLAMINO-4(3H)-PYRIMIDINONE 5'-PHOSPHATE REDUCTASE"/>
    <property type="match status" value="1"/>
</dbReference>
<evidence type="ECO:0000256" key="3">
    <source>
        <dbReference type="ARBA" id="ARBA00023002"/>
    </source>
</evidence>
<comment type="pathway">
    <text evidence="1">Cofactor biosynthesis; riboflavin biosynthesis.</text>
</comment>
<keyword evidence="2" id="KW-0521">NADP</keyword>
<gene>
    <name evidence="5" type="ORF">J2S63_003729</name>
</gene>
<sequence>MTRPYVLLSCSLSLDGYLDNASDRRLVLSNAADLGRVDRVRAGCDAIMVGAGTIRSDDPRLVVRSPDLRAERLARGLPETPAKVTLTDSGRLDPRASFFTTGATEKLVFAGTSAVPRVRTHLAGAAAVLDGGRRVSMGRVVATLHERGVRRLMVEGGGQVHTQLLTQGLADELQLVVAPLFVGDSRAPRFVSDGRFPWDEQHRAELADVRRIGDVVLLRYALSERFSDLEEPVRAG</sequence>
<dbReference type="InterPro" id="IPR002734">
    <property type="entry name" value="RibDG_C"/>
</dbReference>
<dbReference type="EMBL" id="JAVDYG010000001">
    <property type="protein sequence ID" value="MDR7364176.1"/>
    <property type="molecule type" value="Genomic_DNA"/>
</dbReference>
<keyword evidence="3 5" id="KW-0560">Oxidoreductase</keyword>
<reference evidence="5 6" key="1">
    <citation type="submission" date="2023-07" db="EMBL/GenBank/DDBJ databases">
        <title>Sequencing the genomes of 1000 actinobacteria strains.</title>
        <authorList>
            <person name="Klenk H.-P."/>
        </authorList>
    </citation>
    <scope>NUCLEOTIDE SEQUENCE [LARGE SCALE GENOMIC DNA]</scope>
    <source>
        <strain evidence="5 6">DSM 19426</strain>
    </source>
</reference>
<dbReference type="EC" id="1.1.1.193" evidence="5"/>
<dbReference type="InterPro" id="IPR024072">
    <property type="entry name" value="DHFR-like_dom_sf"/>
</dbReference>
<dbReference type="SUPFAM" id="SSF53597">
    <property type="entry name" value="Dihydrofolate reductase-like"/>
    <property type="match status" value="1"/>
</dbReference>
<dbReference type="Pfam" id="PF01872">
    <property type="entry name" value="RibD_C"/>
    <property type="match status" value="1"/>
</dbReference>
<comment type="caution">
    <text evidence="5">The sequence shown here is derived from an EMBL/GenBank/DDBJ whole genome shotgun (WGS) entry which is preliminary data.</text>
</comment>
<dbReference type="Proteomes" id="UP001183648">
    <property type="component" value="Unassembled WGS sequence"/>
</dbReference>
<dbReference type="GO" id="GO:0008703">
    <property type="term" value="F:5-amino-6-(5-phosphoribosylamino)uracil reductase activity"/>
    <property type="evidence" value="ECO:0007669"/>
    <property type="project" value="UniProtKB-EC"/>
</dbReference>
<organism evidence="5 6">
    <name type="scientific">Nocardioides marmoribigeumensis</name>
    <dbReference type="NCBI Taxonomy" id="433649"/>
    <lineage>
        <taxon>Bacteria</taxon>
        <taxon>Bacillati</taxon>
        <taxon>Actinomycetota</taxon>
        <taxon>Actinomycetes</taxon>
        <taxon>Propionibacteriales</taxon>
        <taxon>Nocardioidaceae</taxon>
        <taxon>Nocardioides</taxon>
    </lineage>
</organism>
<evidence type="ECO:0000313" key="6">
    <source>
        <dbReference type="Proteomes" id="UP001183648"/>
    </source>
</evidence>
<dbReference type="Gene3D" id="3.40.430.10">
    <property type="entry name" value="Dihydrofolate Reductase, subunit A"/>
    <property type="match status" value="1"/>
</dbReference>
<name>A0ABU2C0I9_9ACTN</name>
<feature type="domain" description="Bacterial bifunctional deaminase-reductase C-terminal" evidence="4">
    <location>
        <begin position="4"/>
        <end position="217"/>
    </location>
</feature>
<protein>
    <submittedName>
        <fullName evidence="5">5-amino-6-(5-phosphoribosylamino)uracil reductase</fullName>
        <ecNumber evidence="5">1.1.1.193</ecNumber>
    </submittedName>
</protein>
<evidence type="ECO:0000256" key="2">
    <source>
        <dbReference type="ARBA" id="ARBA00022857"/>
    </source>
</evidence>
<accession>A0ABU2C0I9</accession>
<evidence type="ECO:0000256" key="1">
    <source>
        <dbReference type="ARBA" id="ARBA00005104"/>
    </source>
</evidence>
<dbReference type="PANTHER" id="PTHR38011">
    <property type="entry name" value="DIHYDROFOLATE REDUCTASE FAMILY PROTEIN (AFU_ORTHOLOGUE AFUA_8G06820)"/>
    <property type="match status" value="1"/>
</dbReference>
<evidence type="ECO:0000313" key="5">
    <source>
        <dbReference type="EMBL" id="MDR7364176.1"/>
    </source>
</evidence>
<proteinExistence type="predicted"/>
<dbReference type="InterPro" id="IPR050765">
    <property type="entry name" value="Riboflavin_Biosynth_HTPR"/>
</dbReference>
<keyword evidence="6" id="KW-1185">Reference proteome</keyword>
<evidence type="ECO:0000259" key="4">
    <source>
        <dbReference type="Pfam" id="PF01872"/>
    </source>
</evidence>
<dbReference type="RefSeq" id="WP_310305522.1">
    <property type="nucleotide sequence ID" value="NZ_BAAAPS010000005.1"/>
</dbReference>